<keyword evidence="1" id="KW-0472">Membrane</keyword>
<evidence type="ECO:0000256" key="1">
    <source>
        <dbReference type="SAM" id="Phobius"/>
    </source>
</evidence>
<dbReference type="AlphaFoldDB" id="A0A1I6HX58"/>
<keyword evidence="1" id="KW-0812">Transmembrane</keyword>
<sequence length="224" mass="25829">MRWVKYTIVLLFWVLVAAFLHYTLPQRDIVRIVETEVRRVDFGENSIFWASADSGQDTTGANRDVRFINAVLYDSGKADKSGRVMVYRNEDTGWGWPPYFKLDSSNLQTEAADLASTKADPQWVVITHYGWRNEFLSIFPNAAAVRATDDPEKTLIPYFNILILIILAGICLGFFRLSQWFKRSKIDPITESVGETWDAVDDYADEKRSGFRSWLDTWKGKPRK</sequence>
<name>A0A1I6HX58_9RHOB</name>
<proteinExistence type="predicted"/>
<dbReference type="OrthoDB" id="5354324at2"/>
<dbReference type="STRING" id="670154.SAMN04488002_3522"/>
<feature type="transmembrane region" description="Helical" evidence="1">
    <location>
        <begin position="155"/>
        <end position="175"/>
    </location>
</feature>
<accession>A0A1I6HX58</accession>
<dbReference type="Proteomes" id="UP000199658">
    <property type="component" value="Unassembled WGS sequence"/>
</dbReference>
<dbReference type="InterPro" id="IPR011088">
    <property type="entry name" value="Phage_phiNM3_A0EWY4"/>
</dbReference>
<dbReference type="Pfam" id="PF07509">
    <property type="entry name" value="DUF1523"/>
    <property type="match status" value="1"/>
</dbReference>
<organism evidence="2 3">
    <name type="scientific">Litoreibacter janthinus</name>
    <dbReference type="NCBI Taxonomy" id="670154"/>
    <lineage>
        <taxon>Bacteria</taxon>
        <taxon>Pseudomonadati</taxon>
        <taxon>Pseudomonadota</taxon>
        <taxon>Alphaproteobacteria</taxon>
        <taxon>Rhodobacterales</taxon>
        <taxon>Roseobacteraceae</taxon>
        <taxon>Litoreibacter</taxon>
    </lineage>
</organism>
<protein>
    <recommendedName>
        <fullName evidence="4">DUF1523 domain-containing protein</fullName>
    </recommendedName>
</protein>
<dbReference type="RefSeq" id="WP_090219460.1">
    <property type="nucleotide sequence ID" value="NZ_FOYO01000001.1"/>
</dbReference>
<evidence type="ECO:0008006" key="4">
    <source>
        <dbReference type="Google" id="ProtNLM"/>
    </source>
</evidence>
<dbReference type="EMBL" id="FOYO01000001">
    <property type="protein sequence ID" value="SFR58800.1"/>
    <property type="molecule type" value="Genomic_DNA"/>
</dbReference>
<keyword evidence="3" id="KW-1185">Reference proteome</keyword>
<evidence type="ECO:0000313" key="2">
    <source>
        <dbReference type="EMBL" id="SFR58800.1"/>
    </source>
</evidence>
<keyword evidence="1" id="KW-1133">Transmembrane helix</keyword>
<gene>
    <name evidence="2" type="ORF">SAMN04488002_3522</name>
</gene>
<evidence type="ECO:0000313" key="3">
    <source>
        <dbReference type="Proteomes" id="UP000199658"/>
    </source>
</evidence>
<reference evidence="3" key="1">
    <citation type="submission" date="2016-10" db="EMBL/GenBank/DDBJ databases">
        <authorList>
            <person name="Varghese N."/>
            <person name="Submissions S."/>
        </authorList>
    </citation>
    <scope>NUCLEOTIDE SEQUENCE [LARGE SCALE GENOMIC DNA]</scope>
    <source>
        <strain evidence="3">DSM 26921</strain>
    </source>
</reference>